<keyword evidence="3" id="KW-0862">Zinc</keyword>
<dbReference type="OrthoDB" id="273556at2759"/>
<dbReference type="SUPFAM" id="SSF57850">
    <property type="entry name" value="RING/U-box"/>
    <property type="match status" value="2"/>
</dbReference>
<dbReference type="Pfam" id="PF02148">
    <property type="entry name" value="zf-UBP"/>
    <property type="match status" value="1"/>
</dbReference>
<dbReference type="GO" id="GO:0005737">
    <property type="term" value="C:cytoplasm"/>
    <property type="evidence" value="ECO:0007669"/>
    <property type="project" value="TreeGrafter"/>
</dbReference>
<feature type="compositionally biased region" description="Basic and acidic residues" evidence="6">
    <location>
        <begin position="66"/>
        <end position="77"/>
    </location>
</feature>
<dbReference type="Proteomes" id="UP000186601">
    <property type="component" value="Unassembled WGS sequence"/>
</dbReference>
<comment type="caution">
    <text evidence="9">The sequence shown here is derived from an EMBL/GenBank/DDBJ whole genome shotgun (WGS) entry which is preliminary data.</text>
</comment>
<feature type="region of interest" description="Disordered" evidence="6">
    <location>
        <begin position="107"/>
        <end position="135"/>
    </location>
</feature>
<protein>
    <recommendedName>
        <fullName evidence="11">Zf-UBP-domain-containing protein</fullName>
    </recommendedName>
</protein>
<dbReference type="PANTHER" id="PTHR24007">
    <property type="entry name" value="BRCA1-ASSOCIATED PROTEIN"/>
    <property type="match status" value="1"/>
</dbReference>
<evidence type="ECO:0000256" key="4">
    <source>
        <dbReference type="PROSITE-ProRule" id="PRU00502"/>
    </source>
</evidence>
<dbReference type="CDD" id="cd16457">
    <property type="entry name" value="RING-H2_BRAP2"/>
    <property type="match status" value="1"/>
</dbReference>
<evidence type="ECO:0000313" key="10">
    <source>
        <dbReference type="Proteomes" id="UP000186601"/>
    </source>
</evidence>
<dbReference type="CDD" id="cd12717">
    <property type="entry name" value="RRM_ETP1"/>
    <property type="match status" value="1"/>
</dbReference>
<dbReference type="Pfam" id="PF13445">
    <property type="entry name" value="zf-RING_UBOX"/>
    <property type="match status" value="1"/>
</dbReference>
<proteinExistence type="predicted"/>
<organism evidence="9 10">
    <name type="scientific">Hermanssonia centrifuga</name>
    <dbReference type="NCBI Taxonomy" id="98765"/>
    <lineage>
        <taxon>Eukaryota</taxon>
        <taxon>Fungi</taxon>
        <taxon>Dikarya</taxon>
        <taxon>Basidiomycota</taxon>
        <taxon>Agaricomycotina</taxon>
        <taxon>Agaricomycetes</taxon>
        <taxon>Polyporales</taxon>
        <taxon>Meruliaceae</taxon>
        <taxon>Hermanssonia</taxon>
    </lineage>
</organism>
<gene>
    <name evidence="9" type="ORF">PHLCEN_2v2444</name>
</gene>
<evidence type="ECO:0000256" key="5">
    <source>
        <dbReference type="SAM" id="Coils"/>
    </source>
</evidence>
<name>A0A2R6RLX2_9APHY</name>
<evidence type="ECO:0000256" key="6">
    <source>
        <dbReference type="SAM" id="MobiDB-lite"/>
    </source>
</evidence>
<dbReference type="InterPro" id="IPR013083">
    <property type="entry name" value="Znf_RING/FYVE/PHD"/>
</dbReference>
<dbReference type="InterPro" id="IPR047243">
    <property type="entry name" value="RING-H2_BRAP2"/>
</dbReference>
<dbReference type="AlphaFoldDB" id="A0A2R6RLX2"/>
<feature type="domain" description="UBP-type" evidence="8">
    <location>
        <begin position="370"/>
        <end position="472"/>
    </location>
</feature>
<dbReference type="InterPro" id="IPR034931">
    <property type="entry name" value="ETP1_RRM"/>
</dbReference>
<dbReference type="Gene3D" id="3.30.40.10">
    <property type="entry name" value="Zinc/RING finger domain, C3HC4 (zinc finger)"/>
    <property type="match status" value="2"/>
</dbReference>
<dbReference type="SMART" id="SM00184">
    <property type="entry name" value="RING"/>
    <property type="match status" value="1"/>
</dbReference>
<dbReference type="PROSITE" id="PS50271">
    <property type="entry name" value="ZF_UBP"/>
    <property type="match status" value="1"/>
</dbReference>
<dbReference type="SMART" id="SM00290">
    <property type="entry name" value="ZnF_UBP"/>
    <property type="match status" value="1"/>
</dbReference>
<dbReference type="Pfam" id="PF07576">
    <property type="entry name" value="BRAP2"/>
    <property type="match status" value="1"/>
</dbReference>
<evidence type="ECO:0000259" key="7">
    <source>
        <dbReference type="PROSITE" id="PS50089"/>
    </source>
</evidence>
<keyword evidence="2 4" id="KW-0863">Zinc-finger</keyword>
<feature type="region of interest" description="Disordered" evidence="6">
    <location>
        <begin position="58"/>
        <end position="77"/>
    </location>
</feature>
<dbReference type="STRING" id="98765.A0A2R6RLX2"/>
<evidence type="ECO:0008006" key="11">
    <source>
        <dbReference type="Google" id="ProtNLM"/>
    </source>
</evidence>
<evidence type="ECO:0000259" key="8">
    <source>
        <dbReference type="PROSITE" id="PS50271"/>
    </source>
</evidence>
<dbReference type="GO" id="GO:0008270">
    <property type="term" value="F:zinc ion binding"/>
    <property type="evidence" value="ECO:0007669"/>
    <property type="project" value="UniProtKB-KW"/>
</dbReference>
<dbReference type="GO" id="GO:0007265">
    <property type="term" value="P:Ras protein signal transduction"/>
    <property type="evidence" value="ECO:0007669"/>
    <property type="project" value="TreeGrafter"/>
</dbReference>
<dbReference type="InterPro" id="IPR001841">
    <property type="entry name" value="Znf_RING"/>
</dbReference>
<dbReference type="PROSITE" id="PS50089">
    <property type="entry name" value="ZF_RING_2"/>
    <property type="match status" value="1"/>
</dbReference>
<reference evidence="9 10" key="1">
    <citation type="submission" date="2018-02" db="EMBL/GenBank/DDBJ databases">
        <title>Genome sequence of the basidiomycete white-rot fungus Phlebia centrifuga.</title>
        <authorList>
            <person name="Granchi Z."/>
            <person name="Peng M."/>
            <person name="de Vries R.P."/>
            <person name="Hilden K."/>
            <person name="Makela M.R."/>
            <person name="Grigoriev I."/>
            <person name="Riley R."/>
        </authorList>
    </citation>
    <scope>NUCLEOTIDE SEQUENCE [LARGE SCALE GENOMIC DNA]</scope>
    <source>
        <strain evidence="9 10">FBCC195</strain>
    </source>
</reference>
<keyword evidence="5" id="KW-0175">Coiled coil</keyword>
<evidence type="ECO:0000313" key="9">
    <source>
        <dbReference type="EMBL" id="PSS31031.1"/>
    </source>
</evidence>
<dbReference type="EMBL" id="MLYV02000222">
    <property type="protein sequence ID" value="PSS31031.1"/>
    <property type="molecule type" value="Genomic_DNA"/>
</dbReference>
<evidence type="ECO:0000256" key="3">
    <source>
        <dbReference type="ARBA" id="ARBA00022833"/>
    </source>
</evidence>
<dbReference type="InterPro" id="IPR011422">
    <property type="entry name" value="BRAP2/ETP1_RRM"/>
</dbReference>
<sequence length="686" mass="75687">MRAGYHLRICVSKSTPQTSTSSSYQRSHINSTEFVPSSLFQTLPSHPPKSTARRYTFHHPQHQGKSRFEDPSSEEEVRRDYRYGRLRIDWVDFDNMDIPGVKKTTIGKEKEKSGRGGPTIATFVPNPIRTKSGSTNLPEGVVHIYRELPKHAEKDITPSQSSTATPSALISNAASGQSTISEGERVIDADGVMMGVLAVPSWMTPSDFLAFVAPAAEGMAHLRMIRDSAPNRSIVVVRFKEESDAAEFAEAYNGKQFNSMEPETCHVVRILSVEIDASDITAQNIARLSSPQGNTYELPTCPVCLERMDSAVTGLVTVPCSHTFHCACLSKWGDSRCVTLYPTSKTGGRAVFFTRCPVCRYSQTLLSSHPTSPNTSRSTVPIPFTATSSSQCADCPPDSPSTSNLWICLICGNIGCGRYRRAHAQAHYERTTHLYALELETQRVWDYAGDGYVHRLIQNKADGKLVELPSAASSMTMGGAASQRGEGGGPSAADALSAEKIEAIGIEYSYLLTSQLDSQRTYYETQTAELTTQVSELRTLIDRLSAEVSGGRVRMSEEETKHRKEVEIRITEIEKAREKAERRAEKAVDLARQREKDYREELALSERLSKNLAAVQERAEKAERERQQLEGKVAELDDQLRDVMFFVEARSKIESGEGAVAEAAGGSLEVLSTPDRGAKKKKGKKK</sequence>
<dbReference type="InterPro" id="IPR027370">
    <property type="entry name" value="Znf-RING_euk"/>
</dbReference>
<feature type="domain" description="RING-type" evidence="7">
    <location>
        <begin position="301"/>
        <end position="360"/>
    </location>
</feature>
<evidence type="ECO:0000256" key="1">
    <source>
        <dbReference type="ARBA" id="ARBA00022723"/>
    </source>
</evidence>
<dbReference type="GO" id="GO:0061630">
    <property type="term" value="F:ubiquitin protein ligase activity"/>
    <property type="evidence" value="ECO:0007669"/>
    <property type="project" value="TreeGrafter"/>
</dbReference>
<feature type="coiled-coil region" evidence="5">
    <location>
        <begin position="527"/>
        <end position="639"/>
    </location>
</feature>
<feature type="region of interest" description="Disordered" evidence="6">
    <location>
        <begin position="663"/>
        <end position="686"/>
    </location>
</feature>
<dbReference type="GO" id="GO:0016567">
    <property type="term" value="P:protein ubiquitination"/>
    <property type="evidence" value="ECO:0007669"/>
    <property type="project" value="TreeGrafter"/>
</dbReference>
<dbReference type="PANTHER" id="PTHR24007:SF7">
    <property type="entry name" value="BRCA1-ASSOCIATED PROTEIN"/>
    <property type="match status" value="1"/>
</dbReference>
<evidence type="ECO:0000256" key="2">
    <source>
        <dbReference type="ARBA" id="ARBA00022771"/>
    </source>
</evidence>
<accession>A0A2R6RLX2</accession>
<dbReference type="InterPro" id="IPR001607">
    <property type="entry name" value="Znf_UBP"/>
</dbReference>
<keyword evidence="1" id="KW-0479">Metal-binding</keyword>
<keyword evidence="10" id="KW-1185">Reference proteome</keyword>